<evidence type="ECO:0000313" key="2">
    <source>
        <dbReference type="EMBL" id="MCI70644.1"/>
    </source>
</evidence>
<keyword evidence="1" id="KW-0472">Membrane</keyword>
<dbReference type="AlphaFoldDB" id="A0A392UD63"/>
<proteinExistence type="predicted"/>
<comment type="caution">
    <text evidence="2">The sequence shown here is derived from an EMBL/GenBank/DDBJ whole genome shotgun (WGS) entry which is preliminary data.</text>
</comment>
<dbReference type="Proteomes" id="UP000265520">
    <property type="component" value="Unassembled WGS sequence"/>
</dbReference>
<evidence type="ECO:0000313" key="3">
    <source>
        <dbReference type="Proteomes" id="UP000265520"/>
    </source>
</evidence>
<dbReference type="EMBL" id="LXQA010779813">
    <property type="protein sequence ID" value="MCI70644.1"/>
    <property type="molecule type" value="Genomic_DNA"/>
</dbReference>
<name>A0A392UD63_9FABA</name>
<keyword evidence="1" id="KW-1133">Transmembrane helix</keyword>
<evidence type="ECO:0000256" key="1">
    <source>
        <dbReference type="SAM" id="Phobius"/>
    </source>
</evidence>
<accession>A0A392UD63</accession>
<keyword evidence="1" id="KW-0812">Transmembrane</keyword>
<keyword evidence="3" id="KW-1185">Reference proteome</keyword>
<sequence length="35" mass="4064">MWPVRVLGSDLLRSTVFPFIVFSFTIVIYSDCILQ</sequence>
<organism evidence="2 3">
    <name type="scientific">Trifolium medium</name>
    <dbReference type="NCBI Taxonomy" id="97028"/>
    <lineage>
        <taxon>Eukaryota</taxon>
        <taxon>Viridiplantae</taxon>
        <taxon>Streptophyta</taxon>
        <taxon>Embryophyta</taxon>
        <taxon>Tracheophyta</taxon>
        <taxon>Spermatophyta</taxon>
        <taxon>Magnoliopsida</taxon>
        <taxon>eudicotyledons</taxon>
        <taxon>Gunneridae</taxon>
        <taxon>Pentapetalae</taxon>
        <taxon>rosids</taxon>
        <taxon>fabids</taxon>
        <taxon>Fabales</taxon>
        <taxon>Fabaceae</taxon>
        <taxon>Papilionoideae</taxon>
        <taxon>50 kb inversion clade</taxon>
        <taxon>NPAAA clade</taxon>
        <taxon>Hologalegina</taxon>
        <taxon>IRL clade</taxon>
        <taxon>Trifolieae</taxon>
        <taxon>Trifolium</taxon>
    </lineage>
</organism>
<feature type="transmembrane region" description="Helical" evidence="1">
    <location>
        <begin position="15"/>
        <end position="34"/>
    </location>
</feature>
<protein>
    <submittedName>
        <fullName evidence="2">Uncharacterized protein</fullName>
    </submittedName>
</protein>
<reference evidence="2 3" key="1">
    <citation type="journal article" date="2018" name="Front. Plant Sci.">
        <title>Red Clover (Trifolium pratense) and Zigzag Clover (T. medium) - A Picture of Genomic Similarities and Differences.</title>
        <authorList>
            <person name="Dluhosova J."/>
            <person name="Istvanek J."/>
            <person name="Nedelnik J."/>
            <person name="Repkova J."/>
        </authorList>
    </citation>
    <scope>NUCLEOTIDE SEQUENCE [LARGE SCALE GENOMIC DNA]</scope>
    <source>
        <strain evidence="3">cv. 10/8</strain>
        <tissue evidence="2">Leaf</tissue>
    </source>
</reference>